<feature type="transmembrane region" description="Helical" evidence="8">
    <location>
        <begin position="110"/>
        <end position="128"/>
    </location>
</feature>
<keyword evidence="4 8" id="KW-1003">Cell membrane</keyword>
<dbReference type="AlphaFoldDB" id="A0A6I6SG40"/>
<keyword evidence="5 8" id="KW-0812">Transmembrane</keyword>
<evidence type="ECO:0000256" key="2">
    <source>
        <dbReference type="ARBA" id="ARBA00009142"/>
    </source>
</evidence>
<feature type="transmembrane region" description="Helical" evidence="8">
    <location>
        <begin position="81"/>
        <end position="103"/>
    </location>
</feature>
<dbReference type="InterPro" id="IPR052017">
    <property type="entry name" value="TSUP"/>
</dbReference>
<feature type="transmembrane region" description="Helical" evidence="8">
    <location>
        <begin position="134"/>
        <end position="160"/>
    </location>
</feature>
<evidence type="ECO:0000256" key="8">
    <source>
        <dbReference type="RuleBase" id="RU363041"/>
    </source>
</evidence>
<feature type="transmembrane region" description="Helical" evidence="8">
    <location>
        <begin position="172"/>
        <end position="190"/>
    </location>
</feature>
<evidence type="ECO:0000256" key="6">
    <source>
        <dbReference type="ARBA" id="ARBA00022989"/>
    </source>
</evidence>
<accession>A0A6I6SG40</accession>
<protein>
    <recommendedName>
        <fullName evidence="8">Probable membrane transporter protein</fullName>
    </recommendedName>
</protein>
<name>A0A6I6SG40_9GAMM</name>
<organism evidence="9 10">
    <name type="scientific">Billgrantia tianxiuensis</name>
    <dbReference type="NCBI Taxonomy" id="2497861"/>
    <lineage>
        <taxon>Bacteria</taxon>
        <taxon>Pseudomonadati</taxon>
        <taxon>Pseudomonadota</taxon>
        <taxon>Gammaproteobacteria</taxon>
        <taxon>Oceanospirillales</taxon>
        <taxon>Halomonadaceae</taxon>
        <taxon>Billgrantia</taxon>
    </lineage>
</organism>
<dbReference type="InterPro" id="IPR002781">
    <property type="entry name" value="TM_pro_TauE-like"/>
</dbReference>
<keyword evidence="6 8" id="KW-1133">Transmembrane helix</keyword>
<feature type="transmembrane region" description="Helical" evidence="8">
    <location>
        <begin position="15"/>
        <end position="40"/>
    </location>
</feature>
<dbReference type="RefSeq" id="WP_159551077.1">
    <property type="nucleotide sequence ID" value="NZ_CP035042.1"/>
</dbReference>
<dbReference type="PANTHER" id="PTHR30269">
    <property type="entry name" value="TRANSMEMBRANE PROTEIN YFCA"/>
    <property type="match status" value="1"/>
</dbReference>
<dbReference type="Pfam" id="PF01925">
    <property type="entry name" value="TauE"/>
    <property type="match status" value="1"/>
</dbReference>
<dbReference type="KEGG" id="htx:EKK97_08435"/>
<evidence type="ECO:0000256" key="3">
    <source>
        <dbReference type="ARBA" id="ARBA00022448"/>
    </source>
</evidence>
<comment type="similarity">
    <text evidence="2 8">Belongs to the 4-toluene sulfonate uptake permease (TSUP) (TC 2.A.102) family.</text>
</comment>
<comment type="subcellular location">
    <subcellularLocation>
        <location evidence="1 8">Cell membrane</location>
        <topology evidence="1 8">Multi-pass membrane protein</topology>
    </subcellularLocation>
</comment>
<dbReference type="Proteomes" id="UP000464013">
    <property type="component" value="Chromosome"/>
</dbReference>
<feature type="transmembrane region" description="Helical" evidence="8">
    <location>
        <begin position="196"/>
        <end position="215"/>
    </location>
</feature>
<evidence type="ECO:0000256" key="5">
    <source>
        <dbReference type="ARBA" id="ARBA00022692"/>
    </source>
</evidence>
<evidence type="ECO:0000256" key="1">
    <source>
        <dbReference type="ARBA" id="ARBA00004651"/>
    </source>
</evidence>
<proteinExistence type="inferred from homology"/>
<sequence length="244" mass="25944">MPEIFLHWLDMAPLTWFGCALVLALGAFVQRATGFGLAVIGAPLLLMLEPRLVPVILVLFGLTVSLMTVRHYRHEVRLGEIGMALLGRLPGNGVGLWLLLAAPMALLEKLIAASVLFAVAVTLFRFRLPVNRVSLFGAGVVSGIFGTVAAIGGPPMVLLMHGLAPDRLRGNLSAFFIITASLTLATLALAGQVRLWHLGLALTFLPAVLAGNALANRIAHRLDRRRLQGASLSLCTLAALGLLL</sequence>
<keyword evidence="3" id="KW-0813">Transport</keyword>
<evidence type="ECO:0000256" key="7">
    <source>
        <dbReference type="ARBA" id="ARBA00023136"/>
    </source>
</evidence>
<keyword evidence="7 8" id="KW-0472">Membrane</keyword>
<keyword evidence="10" id="KW-1185">Reference proteome</keyword>
<gene>
    <name evidence="9" type="ORF">EKK97_08435</name>
</gene>
<reference evidence="9 10" key="1">
    <citation type="submission" date="2019-01" db="EMBL/GenBank/DDBJ databases">
        <title>Complete genome of a denitifying bacterium Halomons sp. BC-M4-5.</title>
        <authorList>
            <person name="Wang L."/>
            <person name="Shao Z."/>
        </authorList>
    </citation>
    <scope>NUCLEOTIDE SEQUENCE [LARGE SCALE GENOMIC DNA]</scope>
    <source>
        <strain evidence="9 10">BC-M4-5</strain>
    </source>
</reference>
<evidence type="ECO:0000313" key="9">
    <source>
        <dbReference type="EMBL" id="QHC49628.1"/>
    </source>
</evidence>
<dbReference type="GO" id="GO:0005886">
    <property type="term" value="C:plasma membrane"/>
    <property type="evidence" value="ECO:0007669"/>
    <property type="project" value="UniProtKB-SubCell"/>
</dbReference>
<dbReference type="EMBL" id="CP035042">
    <property type="protein sequence ID" value="QHC49628.1"/>
    <property type="molecule type" value="Genomic_DNA"/>
</dbReference>
<evidence type="ECO:0000256" key="4">
    <source>
        <dbReference type="ARBA" id="ARBA00022475"/>
    </source>
</evidence>
<evidence type="ECO:0000313" key="10">
    <source>
        <dbReference type="Proteomes" id="UP000464013"/>
    </source>
</evidence>
<dbReference type="OrthoDB" id="5472127at2"/>
<feature type="transmembrane region" description="Helical" evidence="8">
    <location>
        <begin position="52"/>
        <end position="69"/>
    </location>
</feature>
<dbReference type="PANTHER" id="PTHR30269:SF37">
    <property type="entry name" value="MEMBRANE TRANSPORTER PROTEIN"/>
    <property type="match status" value="1"/>
</dbReference>